<gene>
    <name evidence="1" type="ordered locus">Desti_0939</name>
</gene>
<proteinExistence type="predicted"/>
<dbReference type="AlphaFoldDB" id="I4C267"/>
<dbReference type="EMBL" id="CP003360">
    <property type="protein sequence ID" value="AFM23658.1"/>
    <property type="molecule type" value="Genomic_DNA"/>
</dbReference>
<keyword evidence="2" id="KW-1185">Reference proteome</keyword>
<dbReference type="STRING" id="706587.Desti_0939"/>
<dbReference type="eggNOG" id="COG0489">
    <property type="taxonomic scope" value="Bacteria"/>
</dbReference>
<name>I4C267_DESTA</name>
<dbReference type="GO" id="GO:0005886">
    <property type="term" value="C:plasma membrane"/>
    <property type="evidence" value="ECO:0007669"/>
    <property type="project" value="TreeGrafter"/>
</dbReference>
<sequence length="220" mass="25192">MRMIEQIAASFTEELYRLESSLFRKDSEQSTAVQFTSSHFGEGVTSMTLGLAISMSSLHSPQSIVAVEANMRKPSFQEYLEIVPPHSIFEVFEENLPLDQALYEVPKFGFRVLTAGQVREGDKKIDYGLSLQHFRDVLRKLRQEYRYILLDTPPAVPFMDASIICKEVDGVVVVVEADLTRYEVVSHTLEKLRTSNREALTGTILNKRELRIPKLLYRFL</sequence>
<dbReference type="KEGG" id="dti:Desti_0939"/>
<evidence type="ECO:0000313" key="1">
    <source>
        <dbReference type="EMBL" id="AFM23658.1"/>
    </source>
</evidence>
<dbReference type="PANTHER" id="PTHR32309:SF13">
    <property type="entry name" value="FERRIC ENTEROBACTIN TRANSPORT PROTEIN FEPE"/>
    <property type="match status" value="1"/>
</dbReference>
<organism evidence="1 2">
    <name type="scientific">Desulfomonile tiedjei (strain ATCC 49306 / DSM 6799 / DCB-1)</name>
    <dbReference type="NCBI Taxonomy" id="706587"/>
    <lineage>
        <taxon>Bacteria</taxon>
        <taxon>Pseudomonadati</taxon>
        <taxon>Thermodesulfobacteriota</taxon>
        <taxon>Desulfomonilia</taxon>
        <taxon>Desulfomonilales</taxon>
        <taxon>Desulfomonilaceae</taxon>
        <taxon>Desulfomonile</taxon>
    </lineage>
</organism>
<protein>
    <submittedName>
        <fullName evidence="1">ATPase involved in chromosome partitioning</fullName>
    </submittedName>
</protein>
<dbReference type="HOGENOM" id="CLU_052027_2_3_7"/>
<dbReference type="InterPro" id="IPR050445">
    <property type="entry name" value="Bact_polysacc_biosynth/exp"/>
</dbReference>
<accession>I4C267</accession>
<dbReference type="SUPFAM" id="SSF52540">
    <property type="entry name" value="P-loop containing nucleoside triphosphate hydrolases"/>
    <property type="match status" value="1"/>
</dbReference>
<evidence type="ECO:0000313" key="2">
    <source>
        <dbReference type="Proteomes" id="UP000006055"/>
    </source>
</evidence>
<reference evidence="2" key="1">
    <citation type="submission" date="2012-06" db="EMBL/GenBank/DDBJ databases">
        <title>Complete sequence of chromosome of Desulfomonile tiedjei DSM 6799.</title>
        <authorList>
            <person name="Lucas S."/>
            <person name="Copeland A."/>
            <person name="Lapidus A."/>
            <person name="Glavina del Rio T."/>
            <person name="Dalin E."/>
            <person name="Tice H."/>
            <person name="Bruce D."/>
            <person name="Goodwin L."/>
            <person name="Pitluck S."/>
            <person name="Peters L."/>
            <person name="Ovchinnikova G."/>
            <person name="Zeytun A."/>
            <person name="Lu M."/>
            <person name="Kyrpides N."/>
            <person name="Mavromatis K."/>
            <person name="Ivanova N."/>
            <person name="Brettin T."/>
            <person name="Detter J.C."/>
            <person name="Han C."/>
            <person name="Larimer F."/>
            <person name="Land M."/>
            <person name="Hauser L."/>
            <person name="Markowitz V."/>
            <person name="Cheng J.-F."/>
            <person name="Hugenholtz P."/>
            <person name="Woyke T."/>
            <person name="Wu D."/>
            <person name="Spring S."/>
            <person name="Schroeder M."/>
            <person name="Brambilla E."/>
            <person name="Klenk H.-P."/>
            <person name="Eisen J.A."/>
        </authorList>
    </citation>
    <scope>NUCLEOTIDE SEQUENCE [LARGE SCALE GENOMIC DNA]</scope>
    <source>
        <strain evidence="2">ATCC 49306 / DSM 6799 / DCB-1</strain>
    </source>
</reference>
<dbReference type="GO" id="GO:0004713">
    <property type="term" value="F:protein tyrosine kinase activity"/>
    <property type="evidence" value="ECO:0007669"/>
    <property type="project" value="TreeGrafter"/>
</dbReference>
<dbReference type="Proteomes" id="UP000006055">
    <property type="component" value="Chromosome"/>
</dbReference>
<dbReference type="Gene3D" id="3.40.50.300">
    <property type="entry name" value="P-loop containing nucleotide triphosphate hydrolases"/>
    <property type="match status" value="1"/>
</dbReference>
<dbReference type="InterPro" id="IPR027417">
    <property type="entry name" value="P-loop_NTPase"/>
</dbReference>
<dbReference type="PANTHER" id="PTHR32309">
    <property type="entry name" value="TYROSINE-PROTEIN KINASE"/>
    <property type="match status" value="1"/>
</dbReference>